<proteinExistence type="predicted"/>
<dbReference type="AlphaFoldDB" id="A0A075G6H1"/>
<name>A0A075G6H1_9EURY</name>
<evidence type="ECO:0000313" key="1">
    <source>
        <dbReference type="EMBL" id="AIE99560.1"/>
    </source>
</evidence>
<dbReference type="EMBL" id="KF900566">
    <property type="protein sequence ID" value="AIE99560.1"/>
    <property type="molecule type" value="Genomic_DNA"/>
</dbReference>
<sequence length="171" mass="19303">MSDELMESAIEMFREGNLEGAVAELDEKIKTNPGVAELHHTYAEFANMLNMEAQDDIIPGGKIMMNYKKAMELDEEKDEYIADFAGFALECRRVPIAVKEFQRYSRRLELADIPIDDILYNAARNIVDTIEVIDPDKSNPMVVPWLKQALIWSVGGLGYSAEDAAELLTQE</sequence>
<evidence type="ECO:0008006" key="2">
    <source>
        <dbReference type="Google" id="ProtNLM"/>
    </source>
</evidence>
<accession>A0A075G6H1</accession>
<reference evidence="1" key="1">
    <citation type="journal article" date="2014" name="Genome Biol. Evol.">
        <title>Pangenome evidence for extensive interdomain horizontal transfer affecting lineage core and shell genes in uncultured planktonic thaumarchaeota and euryarchaeota.</title>
        <authorList>
            <person name="Deschamps P."/>
            <person name="Zivanovic Y."/>
            <person name="Moreira D."/>
            <person name="Rodriguez-Valera F."/>
            <person name="Lopez-Garcia P."/>
        </authorList>
    </citation>
    <scope>NUCLEOTIDE SEQUENCE</scope>
</reference>
<protein>
    <recommendedName>
        <fullName evidence="2">TPR repeat-containing protein</fullName>
    </recommendedName>
</protein>
<organism evidence="1">
    <name type="scientific">uncultured marine group II/III euryarchaeote KM3_113_E08</name>
    <dbReference type="NCBI Taxonomy" id="1457853"/>
    <lineage>
        <taxon>Archaea</taxon>
        <taxon>Methanobacteriati</taxon>
        <taxon>Methanobacteriota</taxon>
        <taxon>environmental samples</taxon>
    </lineage>
</organism>